<dbReference type="RefSeq" id="WP_258393221.1">
    <property type="nucleotide sequence ID" value="NZ_AP019769.1"/>
</dbReference>
<gene>
    <name evidence="2" type="ORF">MJ1_0779</name>
</gene>
<feature type="coiled-coil region" evidence="1">
    <location>
        <begin position="44"/>
        <end position="74"/>
    </location>
</feature>
<dbReference type="AlphaFoldDB" id="A0A915SG60"/>
<keyword evidence="1" id="KW-0175">Coiled coil</keyword>
<dbReference type="GeneID" id="74568718"/>
<evidence type="ECO:0000313" key="3">
    <source>
        <dbReference type="Proteomes" id="UP001055553"/>
    </source>
</evidence>
<dbReference type="EMBL" id="AP019769">
    <property type="protein sequence ID" value="BBL45914.1"/>
    <property type="molecule type" value="Genomic_DNA"/>
</dbReference>
<evidence type="ECO:0000313" key="2">
    <source>
        <dbReference type="EMBL" id="BBL45914.1"/>
    </source>
</evidence>
<sequence>MDWKDNLDPILKDFLKALLSETKEYKDIYIKSEDPAKAQIWIALALLYRKYISLESKINELENILNDKEAKEKLEEFLKKL</sequence>
<name>A0A915SG60_9ARCH</name>
<proteinExistence type="predicted"/>
<accession>A0A915SG60</accession>
<dbReference type="KEGG" id="naer:MJ1_0779"/>
<evidence type="ECO:0000256" key="1">
    <source>
        <dbReference type="SAM" id="Coils"/>
    </source>
</evidence>
<protein>
    <submittedName>
        <fullName evidence="2">Uncharacterized protein</fullName>
    </submittedName>
</protein>
<organism evidence="2 3">
    <name type="scientific">Nanobdella aerobiophila</name>
    <dbReference type="NCBI Taxonomy" id="2586965"/>
    <lineage>
        <taxon>Archaea</taxon>
        <taxon>Nanobdellota</taxon>
        <taxon>Nanobdellia</taxon>
        <taxon>Nanobdellales</taxon>
        <taxon>Nanobdellaceae</taxon>
        <taxon>Nanobdella</taxon>
    </lineage>
</organism>
<keyword evidence="3" id="KW-1185">Reference proteome</keyword>
<reference evidence="3" key="1">
    <citation type="journal article" date="2022" name="Int. J. Syst. Evol. Microbiol.">
        <title>Nanobdella aerobiophila gen. nov., sp. nov., a thermoacidophilic, obligate ectosymbiotic archaeon, and proposal of Nanobdellaceae fam. nov., Nanobdellales ord. nov. and Nanobdellia class. nov.</title>
        <authorList>
            <person name="Kato S."/>
            <person name="Ogasawara A."/>
            <person name="Itoh T."/>
            <person name="Sakai H.D."/>
            <person name="Shimizu M."/>
            <person name="Yuki M."/>
            <person name="Kaneko M."/>
            <person name="Takashina T."/>
            <person name="Ohkuma M."/>
        </authorList>
    </citation>
    <scope>NUCLEOTIDE SEQUENCE [LARGE SCALE GENOMIC DNA]</scope>
    <source>
        <strain evidence="3">MJ1</strain>
    </source>
</reference>
<dbReference type="Proteomes" id="UP001055553">
    <property type="component" value="Chromosome"/>
</dbReference>